<feature type="region of interest" description="Disordered" evidence="6">
    <location>
        <begin position="61"/>
        <end position="91"/>
    </location>
</feature>
<dbReference type="InterPro" id="IPR051089">
    <property type="entry name" value="prtT"/>
</dbReference>
<dbReference type="InterPro" id="IPR036864">
    <property type="entry name" value="Zn2-C6_fun-type_DNA-bd_sf"/>
</dbReference>
<feature type="region of interest" description="Disordered" evidence="6">
    <location>
        <begin position="1"/>
        <end position="20"/>
    </location>
</feature>
<dbReference type="InterPro" id="IPR001138">
    <property type="entry name" value="Zn2Cys6_DnaBD"/>
</dbReference>
<dbReference type="CDD" id="cd00067">
    <property type="entry name" value="GAL4"/>
    <property type="match status" value="1"/>
</dbReference>
<dbReference type="RefSeq" id="XP_062789184.1">
    <property type="nucleotide sequence ID" value="XM_062933133.1"/>
</dbReference>
<dbReference type="SUPFAM" id="SSF57701">
    <property type="entry name" value="Zn2/Cys6 DNA-binding domain"/>
    <property type="match status" value="1"/>
</dbReference>
<keyword evidence="5" id="KW-0539">Nucleus</keyword>
<dbReference type="Gene3D" id="4.10.240.10">
    <property type="entry name" value="Zn(2)-C6 fungal-type DNA-binding domain"/>
    <property type="match status" value="1"/>
</dbReference>
<dbReference type="SMART" id="SM00066">
    <property type="entry name" value="GAL4"/>
    <property type="match status" value="1"/>
</dbReference>
<evidence type="ECO:0000256" key="1">
    <source>
        <dbReference type="ARBA" id="ARBA00004123"/>
    </source>
</evidence>
<evidence type="ECO:0000256" key="2">
    <source>
        <dbReference type="ARBA" id="ARBA00023015"/>
    </source>
</evidence>
<feature type="compositionally biased region" description="Polar residues" evidence="6">
    <location>
        <begin position="80"/>
        <end position="91"/>
    </location>
</feature>
<dbReference type="Proteomes" id="UP001329825">
    <property type="component" value="Chromosome 1"/>
</dbReference>
<evidence type="ECO:0000313" key="8">
    <source>
        <dbReference type="EMBL" id="WRT64444.1"/>
    </source>
</evidence>
<evidence type="ECO:0000256" key="4">
    <source>
        <dbReference type="ARBA" id="ARBA00023163"/>
    </source>
</evidence>
<evidence type="ECO:0000256" key="5">
    <source>
        <dbReference type="ARBA" id="ARBA00023242"/>
    </source>
</evidence>
<dbReference type="PANTHER" id="PTHR31845:SF17">
    <property type="entry name" value="ZN(II)2CYS6 TRANSCRIPTION FACTOR (EUROFUNG)"/>
    <property type="match status" value="1"/>
</dbReference>
<name>A0ABZ1CTC8_9TREE</name>
<keyword evidence="3" id="KW-0238">DNA-binding</keyword>
<evidence type="ECO:0000313" key="9">
    <source>
        <dbReference type="Proteomes" id="UP001329825"/>
    </source>
</evidence>
<dbReference type="PANTHER" id="PTHR31845">
    <property type="entry name" value="FINGER DOMAIN PROTEIN, PUTATIVE-RELATED"/>
    <property type="match status" value="1"/>
</dbReference>
<organism evidence="8 9">
    <name type="scientific">Kwoniella shivajii</name>
    <dbReference type="NCBI Taxonomy" id="564305"/>
    <lineage>
        <taxon>Eukaryota</taxon>
        <taxon>Fungi</taxon>
        <taxon>Dikarya</taxon>
        <taxon>Basidiomycota</taxon>
        <taxon>Agaricomycotina</taxon>
        <taxon>Tremellomycetes</taxon>
        <taxon>Tremellales</taxon>
        <taxon>Cryptococcaceae</taxon>
        <taxon>Kwoniella</taxon>
    </lineage>
</organism>
<keyword evidence="2" id="KW-0805">Transcription regulation</keyword>
<dbReference type="CDD" id="cd12148">
    <property type="entry name" value="fungal_TF_MHR"/>
    <property type="match status" value="1"/>
</dbReference>
<protein>
    <recommendedName>
        <fullName evidence="7">Zn(2)-C6 fungal-type domain-containing protein</fullName>
    </recommendedName>
</protein>
<evidence type="ECO:0000259" key="7">
    <source>
        <dbReference type="PROSITE" id="PS50048"/>
    </source>
</evidence>
<dbReference type="PROSITE" id="PS50048">
    <property type="entry name" value="ZN2_CY6_FUNGAL_2"/>
    <property type="match status" value="1"/>
</dbReference>
<evidence type="ECO:0000256" key="6">
    <source>
        <dbReference type="SAM" id="MobiDB-lite"/>
    </source>
</evidence>
<sequence>MSIPITSGGEPQLRPLSPQPTSAKISCLACRLAKRKCHTSDAHTTCRRCVNHGIVCQYNKHQRGRKKKASTQDEPDQEFEASNTQEAVTSDPQFFSESSSAAVARSTAESNIALQTSQQSNLDFPVQENLSIHFSHVIPVDGDSSPVSYFQHLNAIGAILDPCLHTPPYCRRQSTLLFTSVLTVTAKVIRPKLYTRCLMLANKLVGQAVEFGLCSVEVVQALNLLHHWKKSEDSTSWRRVGYAIRMAQELKLDVAGPRPLPEEEISAREILNRERAWLNLIVADYHLASLNRDPGNMRTLDWLDLEWRRWRGKWLADGDRHRFTQPQLSTFRLCDAYFRFHITEYRLLVIARFGESGHNLNLQEHSSMSSAFSDCIEAALGVAMVVQHDLAPYRYLPYCFYLTWVALAVTSIWLVKNIAPMSQSDRARVIRTLSEVQFFTEEASCSSDDMAAYTHRLLKHLLNGISPEWQLATFLADPLSHDGSIDPMPAVMTLETTSSTSVSENPNWELSTAQEIIQGYLWNQPHTTQPHEYDIPLVNVSTAHQAEPPSANMAANGQFNDLLFPADDDDFW</sequence>
<accession>A0ABZ1CTC8</accession>
<evidence type="ECO:0000256" key="3">
    <source>
        <dbReference type="ARBA" id="ARBA00023125"/>
    </source>
</evidence>
<proteinExistence type="predicted"/>
<dbReference type="GeneID" id="87953507"/>
<dbReference type="EMBL" id="CP141881">
    <property type="protein sequence ID" value="WRT64444.1"/>
    <property type="molecule type" value="Genomic_DNA"/>
</dbReference>
<dbReference type="PROSITE" id="PS00463">
    <property type="entry name" value="ZN2_CY6_FUNGAL_1"/>
    <property type="match status" value="1"/>
</dbReference>
<reference evidence="8 9" key="1">
    <citation type="submission" date="2024-01" db="EMBL/GenBank/DDBJ databases">
        <title>Comparative genomics of Cryptococcus and Kwoniella reveals pathogenesis evolution and contrasting modes of karyotype evolution via chromosome fusion or intercentromeric recombination.</title>
        <authorList>
            <person name="Coelho M.A."/>
            <person name="David-Palma M."/>
            <person name="Shea T."/>
            <person name="Bowers K."/>
            <person name="McGinley-Smith S."/>
            <person name="Mohammad A.W."/>
            <person name="Gnirke A."/>
            <person name="Yurkov A.M."/>
            <person name="Nowrousian M."/>
            <person name="Sun S."/>
            <person name="Cuomo C.A."/>
            <person name="Heitman J."/>
        </authorList>
    </citation>
    <scope>NUCLEOTIDE SEQUENCE [LARGE SCALE GENOMIC DNA]</scope>
    <source>
        <strain evidence="8">CBS 11374</strain>
    </source>
</reference>
<keyword evidence="9" id="KW-1185">Reference proteome</keyword>
<comment type="subcellular location">
    <subcellularLocation>
        <location evidence="1">Nucleus</location>
    </subcellularLocation>
</comment>
<gene>
    <name evidence="8" type="ORF">IL334_001376</name>
</gene>
<keyword evidence="4" id="KW-0804">Transcription</keyword>
<feature type="domain" description="Zn(2)-C6 fungal-type" evidence="7">
    <location>
        <begin position="26"/>
        <end position="58"/>
    </location>
</feature>